<dbReference type="Proteomes" id="UP000008367">
    <property type="component" value="Unassembled WGS sequence"/>
</dbReference>
<protein>
    <submittedName>
        <fullName evidence="1">Uncharacterized protein</fullName>
    </submittedName>
</protein>
<sequence length="35" mass="3594">TPFTSCSAEVLISVASNALTSLTTTKLLLLRLTGA</sequence>
<evidence type="ECO:0000313" key="2">
    <source>
        <dbReference type="Proteomes" id="UP000008367"/>
    </source>
</evidence>
<name>A0A454CQL0_VIBHA</name>
<dbReference type="EMBL" id="AJSR01002419">
    <property type="protein sequence ID" value="EKM28697.1"/>
    <property type="molecule type" value="Genomic_DNA"/>
</dbReference>
<comment type="caution">
    <text evidence="1">The sequence shown here is derived from an EMBL/GenBank/DDBJ whole genome shotgun (WGS) entry which is preliminary data.</text>
</comment>
<feature type="non-terminal residue" evidence="1">
    <location>
        <position position="1"/>
    </location>
</feature>
<accession>A0A454CQL0</accession>
<dbReference type="AlphaFoldDB" id="A0A454CQL0"/>
<organism evidence="1 2">
    <name type="scientific">Vibrio harveyi</name>
    <name type="common">Beneckea harveyi</name>
    <dbReference type="NCBI Taxonomy" id="669"/>
    <lineage>
        <taxon>Bacteria</taxon>
        <taxon>Pseudomonadati</taxon>
        <taxon>Pseudomonadota</taxon>
        <taxon>Gammaproteobacteria</taxon>
        <taxon>Vibrionales</taxon>
        <taxon>Vibrionaceae</taxon>
        <taxon>Vibrio</taxon>
    </lineage>
</organism>
<proteinExistence type="predicted"/>
<evidence type="ECO:0000313" key="1">
    <source>
        <dbReference type="EMBL" id="EKM28697.1"/>
    </source>
</evidence>
<reference evidence="1 2" key="1">
    <citation type="submission" date="2012-10" db="EMBL/GenBank/DDBJ databases">
        <title>Genome sequence of Vibrio Cholerae HENC-02.</title>
        <authorList>
            <person name="Eppinger M."/>
            <person name="Hasan N.A."/>
            <person name="Sengamalay N."/>
            <person name="Hine E."/>
            <person name="Su Q."/>
            <person name="Daugherty S.C."/>
            <person name="Young S."/>
            <person name="Sadzewicz L."/>
            <person name="Tallon L."/>
            <person name="Cebula T.A."/>
            <person name="Ravel J."/>
            <person name="Colwell R.R."/>
        </authorList>
    </citation>
    <scope>NUCLEOTIDE SEQUENCE [LARGE SCALE GENOMIC DNA]</scope>
    <source>
        <strain evidence="1 2">HENC-02</strain>
    </source>
</reference>
<gene>
    <name evidence="1" type="ORF">VCHENC02_5430B</name>
</gene>